<protein>
    <submittedName>
        <fullName evidence="2">Uncharacterized protein</fullName>
    </submittedName>
</protein>
<dbReference type="EMBL" id="MN738919">
    <property type="protein sequence ID" value="QHT31422.1"/>
    <property type="molecule type" value="Genomic_DNA"/>
</dbReference>
<accession>A0A6C0ERS1</accession>
<proteinExistence type="predicted"/>
<evidence type="ECO:0000313" key="2">
    <source>
        <dbReference type="EMBL" id="QHT31422.1"/>
    </source>
</evidence>
<sequence length="66" mass="7815">MSTRRRKIIKKKGIHSRSAKNKHWKSAITVARKTYKNTHSLLKSRTAFRRHALMNVRSLFGVIKRQ</sequence>
<feature type="region of interest" description="Disordered" evidence="1">
    <location>
        <begin position="1"/>
        <end position="23"/>
    </location>
</feature>
<dbReference type="AlphaFoldDB" id="A0A6C0ERS1"/>
<reference evidence="2" key="1">
    <citation type="journal article" date="2020" name="Nature">
        <title>Giant virus diversity and host interactions through global metagenomics.</title>
        <authorList>
            <person name="Schulz F."/>
            <person name="Roux S."/>
            <person name="Paez-Espino D."/>
            <person name="Jungbluth S."/>
            <person name="Walsh D.A."/>
            <person name="Denef V.J."/>
            <person name="McMahon K.D."/>
            <person name="Konstantinidis K.T."/>
            <person name="Eloe-Fadrosh E.A."/>
            <person name="Kyrpides N.C."/>
            <person name="Woyke T."/>
        </authorList>
    </citation>
    <scope>NUCLEOTIDE SEQUENCE</scope>
    <source>
        <strain evidence="2">GVMAG-M-3300009155-2</strain>
    </source>
</reference>
<name>A0A6C0ERS1_9ZZZZ</name>
<organism evidence="2">
    <name type="scientific">viral metagenome</name>
    <dbReference type="NCBI Taxonomy" id="1070528"/>
    <lineage>
        <taxon>unclassified sequences</taxon>
        <taxon>metagenomes</taxon>
        <taxon>organismal metagenomes</taxon>
    </lineage>
</organism>
<evidence type="ECO:0000256" key="1">
    <source>
        <dbReference type="SAM" id="MobiDB-lite"/>
    </source>
</evidence>